<dbReference type="SMART" id="SM00862">
    <property type="entry name" value="Trans_reg_C"/>
    <property type="match status" value="1"/>
</dbReference>
<keyword evidence="11" id="KW-1185">Reference proteome</keyword>
<dbReference type="EMBL" id="BDME01000002">
    <property type="protein sequence ID" value="GAX87788.1"/>
    <property type="molecule type" value="Genomic_DNA"/>
</dbReference>
<evidence type="ECO:0000256" key="4">
    <source>
        <dbReference type="ARBA" id="ARBA00023125"/>
    </source>
</evidence>
<dbReference type="PANTHER" id="PTHR48111">
    <property type="entry name" value="REGULATOR OF RPOS"/>
    <property type="match status" value="1"/>
</dbReference>
<feature type="domain" description="OmpR/PhoB-type" evidence="9">
    <location>
        <begin position="115"/>
        <end position="209"/>
    </location>
</feature>
<proteinExistence type="predicted"/>
<evidence type="ECO:0000313" key="11">
    <source>
        <dbReference type="Proteomes" id="UP000217944"/>
    </source>
</evidence>
<dbReference type="InterPro" id="IPR039420">
    <property type="entry name" value="WalR-like"/>
</dbReference>
<keyword evidence="1 6" id="KW-0597">Phosphoprotein</keyword>
<dbReference type="Pfam" id="PF00072">
    <property type="entry name" value="Response_reg"/>
    <property type="match status" value="1"/>
</dbReference>
<dbReference type="OrthoDB" id="368799at2"/>
<dbReference type="GO" id="GO:0005829">
    <property type="term" value="C:cytosol"/>
    <property type="evidence" value="ECO:0007669"/>
    <property type="project" value="TreeGrafter"/>
</dbReference>
<protein>
    <submittedName>
        <fullName evidence="10">Two-component system, OmpR family, response regulator</fullName>
    </submittedName>
</protein>
<dbReference type="InterPro" id="IPR011006">
    <property type="entry name" value="CheY-like_superfamily"/>
</dbReference>
<evidence type="ECO:0000259" key="8">
    <source>
        <dbReference type="PROSITE" id="PS50110"/>
    </source>
</evidence>
<keyword evidence="5" id="KW-0804">Transcription</keyword>
<dbReference type="CDD" id="cd00156">
    <property type="entry name" value="REC"/>
    <property type="match status" value="1"/>
</dbReference>
<accession>A0A292YDQ9</accession>
<dbReference type="GO" id="GO:0006355">
    <property type="term" value="P:regulation of DNA-templated transcription"/>
    <property type="evidence" value="ECO:0007669"/>
    <property type="project" value="InterPro"/>
</dbReference>
<evidence type="ECO:0000256" key="6">
    <source>
        <dbReference type="PROSITE-ProRule" id="PRU00169"/>
    </source>
</evidence>
<keyword evidence="3" id="KW-0805">Transcription regulation</keyword>
<keyword evidence="4 7" id="KW-0238">DNA-binding</keyword>
<evidence type="ECO:0000256" key="2">
    <source>
        <dbReference type="ARBA" id="ARBA00023012"/>
    </source>
</evidence>
<gene>
    <name evidence="10" type="ORF">LNAT_P1085</name>
</gene>
<comment type="caution">
    <text evidence="10">The sequence shown here is derived from an EMBL/GenBank/DDBJ whole genome shotgun (WGS) entry which is preliminary data.</text>
</comment>
<dbReference type="Gene3D" id="3.40.50.2300">
    <property type="match status" value="1"/>
</dbReference>
<dbReference type="GO" id="GO:0032993">
    <property type="term" value="C:protein-DNA complex"/>
    <property type="evidence" value="ECO:0007669"/>
    <property type="project" value="TreeGrafter"/>
</dbReference>
<feature type="modified residue" description="4-aspartylphosphate" evidence="6">
    <location>
        <position position="49"/>
    </location>
</feature>
<dbReference type="GO" id="GO:0000156">
    <property type="term" value="F:phosphorelay response regulator activity"/>
    <property type="evidence" value="ECO:0007669"/>
    <property type="project" value="TreeGrafter"/>
</dbReference>
<dbReference type="AlphaFoldDB" id="A0A292YDQ9"/>
<dbReference type="InterPro" id="IPR016032">
    <property type="entry name" value="Sig_transdc_resp-reg_C-effctor"/>
</dbReference>
<dbReference type="PROSITE" id="PS51755">
    <property type="entry name" value="OMPR_PHOB"/>
    <property type="match status" value="1"/>
</dbReference>
<dbReference type="PANTHER" id="PTHR48111:SF21">
    <property type="entry name" value="DNA-BINDING DUAL MASTER TRANSCRIPTIONAL REGULATOR RPAA"/>
    <property type="match status" value="1"/>
</dbReference>
<dbReference type="Proteomes" id="UP000217944">
    <property type="component" value="Unassembled WGS sequence"/>
</dbReference>
<dbReference type="InterPro" id="IPR001867">
    <property type="entry name" value="OmpR/PhoB-type_DNA-bd"/>
</dbReference>
<dbReference type="RefSeq" id="WP_096259216.1">
    <property type="nucleotide sequence ID" value="NZ_BDME01000002.1"/>
</dbReference>
<evidence type="ECO:0000256" key="7">
    <source>
        <dbReference type="PROSITE-ProRule" id="PRU01091"/>
    </source>
</evidence>
<dbReference type="InterPro" id="IPR001789">
    <property type="entry name" value="Sig_transdc_resp-reg_receiver"/>
</dbReference>
<evidence type="ECO:0000313" key="10">
    <source>
        <dbReference type="EMBL" id="GAX87788.1"/>
    </source>
</evidence>
<dbReference type="Gene3D" id="1.10.10.10">
    <property type="entry name" value="Winged helix-like DNA-binding domain superfamily/Winged helix DNA-binding domain"/>
    <property type="match status" value="1"/>
</dbReference>
<sequence>MKIAVIEDETFLNDAISTLLEMEGYKIYSFYNLKDFLKDDNTYNVIIADIALGDGNFLEEMKKRNLIDKGKIIIISSHSDIKNIKTAYNLGADDFIKKPFEPEEILIRIKKLYNLNRIKIDSGIFYDKNTKELIINNENIELTHKESMLLEVLLKNKHRFLSTAEIALHIWNEYVPDNTIAALVKRLRKKLGKKDLIISKREIGYKLNIT</sequence>
<evidence type="ECO:0000256" key="5">
    <source>
        <dbReference type="ARBA" id="ARBA00023163"/>
    </source>
</evidence>
<dbReference type="Pfam" id="PF00486">
    <property type="entry name" value="Trans_reg_C"/>
    <property type="match status" value="1"/>
</dbReference>
<feature type="DNA-binding region" description="OmpR/PhoB-type" evidence="7">
    <location>
        <begin position="115"/>
        <end position="209"/>
    </location>
</feature>
<reference evidence="10 11" key="1">
    <citation type="journal article" date="2017" name="Syst. Appl. Microbiol.">
        <title>Lebetimonas natsushimae sp. nov., a novel strictly anaerobic, moderately thermophilic chemoautotroph isolated from a deep-sea hydrothermal vent polychaete nest in the Mid-Okinawa Trough.</title>
        <authorList>
            <person name="Nagata R."/>
            <person name="Takaki Y."/>
            <person name="Tame A."/>
            <person name="Nunoura T."/>
            <person name="Muto H."/>
            <person name="Mino S."/>
            <person name="Sawayama S."/>
            <person name="Takai K."/>
            <person name="Nakagawa S."/>
        </authorList>
    </citation>
    <scope>NUCLEOTIDE SEQUENCE [LARGE SCALE GENOMIC DNA]</scope>
    <source>
        <strain evidence="10 11">HS1857</strain>
    </source>
</reference>
<keyword evidence="2" id="KW-0902">Two-component regulatory system</keyword>
<dbReference type="SMART" id="SM00448">
    <property type="entry name" value="REC"/>
    <property type="match status" value="1"/>
</dbReference>
<name>A0A292YDQ9_9BACT</name>
<dbReference type="PROSITE" id="PS50110">
    <property type="entry name" value="RESPONSE_REGULATORY"/>
    <property type="match status" value="1"/>
</dbReference>
<feature type="domain" description="Response regulatory" evidence="8">
    <location>
        <begin position="2"/>
        <end position="113"/>
    </location>
</feature>
<dbReference type="GO" id="GO:0000976">
    <property type="term" value="F:transcription cis-regulatory region binding"/>
    <property type="evidence" value="ECO:0007669"/>
    <property type="project" value="TreeGrafter"/>
</dbReference>
<organism evidence="10 11">
    <name type="scientific">Lebetimonas natsushimae</name>
    <dbReference type="NCBI Taxonomy" id="1936991"/>
    <lineage>
        <taxon>Bacteria</taxon>
        <taxon>Pseudomonadati</taxon>
        <taxon>Campylobacterota</taxon>
        <taxon>Epsilonproteobacteria</taxon>
        <taxon>Nautiliales</taxon>
        <taxon>Nautiliaceae</taxon>
        <taxon>Lebetimonas</taxon>
    </lineage>
</organism>
<dbReference type="InterPro" id="IPR036388">
    <property type="entry name" value="WH-like_DNA-bd_sf"/>
</dbReference>
<evidence type="ECO:0000256" key="3">
    <source>
        <dbReference type="ARBA" id="ARBA00023015"/>
    </source>
</evidence>
<dbReference type="SUPFAM" id="SSF52172">
    <property type="entry name" value="CheY-like"/>
    <property type="match status" value="1"/>
</dbReference>
<evidence type="ECO:0000259" key="9">
    <source>
        <dbReference type="PROSITE" id="PS51755"/>
    </source>
</evidence>
<evidence type="ECO:0000256" key="1">
    <source>
        <dbReference type="ARBA" id="ARBA00022553"/>
    </source>
</evidence>
<dbReference type="SUPFAM" id="SSF46894">
    <property type="entry name" value="C-terminal effector domain of the bipartite response regulators"/>
    <property type="match status" value="1"/>
</dbReference>